<accession>A0ABW5B8E4</accession>
<comment type="caution">
    <text evidence="2">The sequence shown here is derived from an EMBL/GenBank/DDBJ whole genome shotgun (WGS) entry which is preliminary data.</text>
</comment>
<dbReference type="RefSeq" id="WP_380803207.1">
    <property type="nucleotide sequence ID" value="NZ_JBHUIV010000016.1"/>
</dbReference>
<evidence type="ECO:0000313" key="2">
    <source>
        <dbReference type="EMBL" id="MFD2202397.1"/>
    </source>
</evidence>
<sequence>MKFDIKYEHLAHFRASHDITYRENEMLFVLHGYGQLSEFFLKKLSPLFSEERLIVAPEATNYHYLQGFSGRVGANWMTKHERESAISNNNNYLNAILELLLSNYKSFPILKVLGFSQGAATATRWVSQLKVPIETLILWGGGFAHDLEPEKASLKLKKTNCFIATGDRDEFITEESMSKQDELIKAMRLKVERVVYPGGHDLDLGVLSHLIERQKVNG</sequence>
<dbReference type="Gene3D" id="3.40.50.1820">
    <property type="entry name" value="alpha/beta hydrolase"/>
    <property type="match status" value="1"/>
</dbReference>
<dbReference type="GO" id="GO:0016787">
    <property type="term" value="F:hydrolase activity"/>
    <property type="evidence" value="ECO:0007669"/>
    <property type="project" value="UniProtKB-KW"/>
</dbReference>
<dbReference type="SUPFAM" id="SSF53474">
    <property type="entry name" value="alpha/beta-Hydrolases"/>
    <property type="match status" value="1"/>
</dbReference>
<organism evidence="2 3">
    <name type="scientific">Shivajiella indica</name>
    <dbReference type="NCBI Taxonomy" id="872115"/>
    <lineage>
        <taxon>Bacteria</taxon>
        <taxon>Pseudomonadati</taxon>
        <taxon>Bacteroidota</taxon>
        <taxon>Cytophagia</taxon>
        <taxon>Cytophagales</taxon>
        <taxon>Cyclobacteriaceae</taxon>
        <taxon>Shivajiella</taxon>
    </lineage>
</organism>
<gene>
    <name evidence="2" type="ORF">ACFSKV_12555</name>
</gene>
<dbReference type="InterPro" id="IPR029058">
    <property type="entry name" value="AB_hydrolase_fold"/>
</dbReference>
<dbReference type="Pfam" id="PF02230">
    <property type="entry name" value="Abhydrolase_2"/>
    <property type="match status" value="1"/>
</dbReference>
<keyword evidence="2" id="KW-0378">Hydrolase</keyword>
<evidence type="ECO:0000259" key="1">
    <source>
        <dbReference type="Pfam" id="PF02230"/>
    </source>
</evidence>
<protein>
    <submittedName>
        <fullName evidence="2">Alpha/beta hydrolase</fullName>
    </submittedName>
</protein>
<dbReference type="EMBL" id="JBHUIV010000016">
    <property type="protein sequence ID" value="MFD2202397.1"/>
    <property type="molecule type" value="Genomic_DNA"/>
</dbReference>
<reference evidence="3" key="1">
    <citation type="journal article" date="2019" name="Int. J. Syst. Evol. Microbiol.">
        <title>The Global Catalogue of Microorganisms (GCM) 10K type strain sequencing project: providing services to taxonomists for standard genome sequencing and annotation.</title>
        <authorList>
            <consortium name="The Broad Institute Genomics Platform"/>
            <consortium name="The Broad Institute Genome Sequencing Center for Infectious Disease"/>
            <person name="Wu L."/>
            <person name="Ma J."/>
        </authorList>
    </citation>
    <scope>NUCLEOTIDE SEQUENCE [LARGE SCALE GENOMIC DNA]</scope>
    <source>
        <strain evidence="3">KCTC 19812</strain>
    </source>
</reference>
<dbReference type="Proteomes" id="UP001597414">
    <property type="component" value="Unassembled WGS sequence"/>
</dbReference>
<evidence type="ECO:0000313" key="3">
    <source>
        <dbReference type="Proteomes" id="UP001597414"/>
    </source>
</evidence>
<keyword evidence="3" id="KW-1185">Reference proteome</keyword>
<feature type="domain" description="Phospholipase/carboxylesterase/thioesterase" evidence="1">
    <location>
        <begin position="24"/>
        <end position="203"/>
    </location>
</feature>
<name>A0ABW5B8E4_9BACT</name>
<proteinExistence type="predicted"/>
<dbReference type="InterPro" id="IPR003140">
    <property type="entry name" value="PLipase/COase/thioEstase"/>
</dbReference>